<sequence length="112" mass="13183">MTIKTITYKRILNLGNYESKHLEMTYEIDEYDDPLVEASRLMTTVEYKLREDQSEAIRQEINSLRHELRILKGEQRELLKQTAKESDVEDLLSDVQDFLNEAREDVSEGGIF</sequence>
<evidence type="ECO:0000313" key="3">
    <source>
        <dbReference type="Proteomes" id="UP000276103"/>
    </source>
</evidence>
<feature type="coiled-coil region" evidence="1">
    <location>
        <begin position="54"/>
        <end position="81"/>
    </location>
</feature>
<dbReference type="RefSeq" id="WP_127056084.1">
    <property type="nucleotide sequence ID" value="NZ_RSCM01000017.1"/>
</dbReference>
<accession>A0A433UIT6</accession>
<dbReference type="AlphaFoldDB" id="A0A433UIT6"/>
<dbReference type="EMBL" id="RSCM01000017">
    <property type="protein sequence ID" value="RUS93762.1"/>
    <property type="molecule type" value="Genomic_DNA"/>
</dbReference>
<reference evidence="2 3" key="1">
    <citation type="journal article" date="2019" name="Genome Biol. Evol.">
        <title>Day and night: Metabolic profiles and evolutionary relationships of six axenic non-marine cyanobacteria.</title>
        <authorList>
            <person name="Will S.E."/>
            <person name="Henke P."/>
            <person name="Boedeker C."/>
            <person name="Huang S."/>
            <person name="Brinkmann H."/>
            <person name="Rohde M."/>
            <person name="Jarek M."/>
            <person name="Friedl T."/>
            <person name="Seufert S."/>
            <person name="Schumacher M."/>
            <person name="Overmann J."/>
            <person name="Neumann-Schaal M."/>
            <person name="Petersen J."/>
        </authorList>
    </citation>
    <scope>NUCLEOTIDE SEQUENCE [LARGE SCALE GENOMIC DNA]</scope>
    <source>
        <strain evidence="2 3">SAG 1403-4b</strain>
    </source>
</reference>
<keyword evidence="3" id="KW-1185">Reference proteome</keyword>
<organism evidence="2 3">
    <name type="scientific">Trichormus variabilis SAG 1403-4b</name>
    <dbReference type="NCBI Taxonomy" id="447716"/>
    <lineage>
        <taxon>Bacteria</taxon>
        <taxon>Bacillati</taxon>
        <taxon>Cyanobacteriota</taxon>
        <taxon>Cyanophyceae</taxon>
        <taxon>Nostocales</taxon>
        <taxon>Nostocaceae</taxon>
        <taxon>Trichormus</taxon>
    </lineage>
</organism>
<dbReference type="Proteomes" id="UP000276103">
    <property type="component" value="Unassembled WGS sequence"/>
</dbReference>
<keyword evidence="1" id="KW-0175">Coiled coil</keyword>
<comment type="caution">
    <text evidence="2">The sequence shown here is derived from an EMBL/GenBank/DDBJ whole genome shotgun (WGS) entry which is preliminary data.</text>
</comment>
<evidence type="ECO:0000256" key="1">
    <source>
        <dbReference type="SAM" id="Coils"/>
    </source>
</evidence>
<gene>
    <name evidence="2" type="ORF">DSM107003_42630</name>
</gene>
<evidence type="ECO:0000313" key="2">
    <source>
        <dbReference type="EMBL" id="RUS93762.1"/>
    </source>
</evidence>
<name>A0A433UIT6_ANAVA</name>
<protein>
    <submittedName>
        <fullName evidence="2">Uncharacterized protein</fullName>
    </submittedName>
</protein>
<dbReference type="OrthoDB" id="583342at2"/>
<proteinExistence type="predicted"/>